<gene>
    <name evidence="1" type="ORF">DPEC_G00295810</name>
</gene>
<reference evidence="1" key="1">
    <citation type="submission" date="2021-05" db="EMBL/GenBank/DDBJ databases">
        <authorList>
            <person name="Pan Q."/>
            <person name="Jouanno E."/>
            <person name="Zahm M."/>
            <person name="Klopp C."/>
            <person name="Cabau C."/>
            <person name="Louis A."/>
            <person name="Berthelot C."/>
            <person name="Parey E."/>
            <person name="Roest Crollius H."/>
            <person name="Montfort J."/>
            <person name="Robinson-Rechavi M."/>
            <person name="Bouchez O."/>
            <person name="Lampietro C."/>
            <person name="Lopez Roques C."/>
            <person name="Donnadieu C."/>
            <person name="Postlethwait J."/>
            <person name="Bobe J."/>
            <person name="Dillon D."/>
            <person name="Chandos A."/>
            <person name="von Hippel F."/>
            <person name="Guiguen Y."/>
        </authorList>
    </citation>
    <scope>NUCLEOTIDE SEQUENCE</scope>
    <source>
        <strain evidence="1">YG-Jan2019</strain>
    </source>
</reference>
<keyword evidence="2" id="KW-1185">Reference proteome</keyword>
<organism evidence="1 2">
    <name type="scientific">Dallia pectoralis</name>
    <name type="common">Alaska blackfish</name>
    <dbReference type="NCBI Taxonomy" id="75939"/>
    <lineage>
        <taxon>Eukaryota</taxon>
        <taxon>Metazoa</taxon>
        <taxon>Chordata</taxon>
        <taxon>Craniata</taxon>
        <taxon>Vertebrata</taxon>
        <taxon>Euteleostomi</taxon>
        <taxon>Actinopterygii</taxon>
        <taxon>Neopterygii</taxon>
        <taxon>Teleostei</taxon>
        <taxon>Protacanthopterygii</taxon>
        <taxon>Esociformes</taxon>
        <taxon>Umbridae</taxon>
        <taxon>Dallia</taxon>
    </lineage>
</organism>
<proteinExistence type="predicted"/>
<sequence length="152" mass="17164">MAHLREDVDNHRANRVRSSVPERGRERERSSDRHSHKRSRKHSRDGHGPRRSSHEKVAEVAKPPTPAPPAEGGNTDTQLQILAAIQSLARRMDRVEARHSFSPSLHPGQEGVPPPAQQEQVIRNTEEVLAHIQSLGFTVNWRKSSLQPQQQV</sequence>
<dbReference type="EMBL" id="CM055754">
    <property type="protein sequence ID" value="KAJ7991291.1"/>
    <property type="molecule type" value="Genomic_DNA"/>
</dbReference>
<protein>
    <submittedName>
        <fullName evidence="1">Uncharacterized protein</fullName>
    </submittedName>
</protein>
<evidence type="ECO:0000313" key="2">
    <source>
        <dbReference type="Proteomes" id="UP001157502"/>
    </source>
</evidence>
<comment type="caution">
    <text evidence="1">The sequence shown here is derived from an EMBL/GenBank/DDBJ whole genome shotgun (WGS) entry which is preliminary data.</text>
</comment>
<name>A0ACC2FIX7_DALPE</name>
<dbReference type="Proteomes" id="UP001157502">
    <property type="component" value="Chromosome 27"/>
</dbReference>
<evidence type="ECO:0000313" key="1">
    <source>
        <dbReference type="EMBL" id="KAJ7991291.1"/>
    </source>
</evidence>
<accession>A0ACC2FIX7</accession>